<dbReference type="EMBL" id="NBNE01001105">
    <property type="protein sequence ID" value="OWZ15540.1"/>
    <property type="molecule type" value="Genomic_DNA"/>
</dbReference>
<evidence type="ECO:0000256" key="1">
    <source>
        <dbReference type="SAM" id="MobiDB-lite"/>
    </source>
</evidence>
<feature type="compositionally biased region" description="Polar residues" evidence="1">
    <location>
        <begin position="49"/>
        <end position="64"/>
    </location>
</feature>
<name>A0A225WFA0_9STRA</name>
<dbReference type="AlphaFoldDB" id="A0A225WFA0"/>
<evidence type="ECO:0000313" key="2">
    <source>
        <dbReference type="EMBL" id="OWZ15540.1"/>
    </source>
</evidence>
<dbReference type="Proteomes" id="UP000198211">
    <property type="component" value="Unassembled WGS sequence"/>
</dbReference>
<organism evidence="2 3">
    <name type="scientific">Phytophthora megakarya</name>
    <dbReference type="NCBI Taxonomy" id="4795"/>
    <lineage>
        <taxon>Eukaryota</taxon>
        <taxon>Sar</taxon>
        <taxon>Stramenopiles</taxon>
        <taxon>Oomycota</taxon>
        <taxon>Peronosporomycetes</taxon>
        <taxon>Peronosporales</taxon>
        <taxon>Peronosporaceae</taxon>
        <taxon>Phytophthora</taxon>
    </lineage>
</organism>
<proteinExistence type="predicted"/>
<protein>
    <recommendedName>
        <fullName evidence="4">Eukaryotic/viral aspartic protease</fullName>
    </recommendedName>
</protein>
<evidence type="ECO:0008006" key="4">
    <source>
        <dbReference type="Google" id="ProtNLM"/>
    </source>
</evidence>
<sequence>MMMKSIRPTKDSAWKSTRMAGMLRTKITVIFQRLTIPNAPQQLKGHSPGPTSVTTREPVVTSTPIEAMDETARKDENSSDLVQPVEGLYYCFKRCKLCKQVHDAGKCEAFAELINLLRSKVDKRDLTPELQSLSFKLGSPPIETGLVPIGLPQLTESVVDADYMFAFAGEVEWPDGRDNIHVNKTKIVEERASSRSESERRAADDDNRANWQTTGVECSLARVQPGGLNVAARLLPGERLGWWSAQRYDKRKRMRALVMGAVNDVRTKIVLDTRANVSVVSASHANRLRLRDVPDHG</sequence>
<gene>
    <name evidence="2" type="ORF">PHMEG_00010802</name>
</gene>
<accession>A0A225WFA0</accession>
<evidence type="ECO:0000313" key="3">
    <source>
        <dbReference type="Proteomes" id="UP000198211"/>
    </source>
</evidence>
<reference evidence="3" key="1">
    <citation type="submission" date="2017-03" db="EMBL/GenBank/DDBJ databases">
        <title>Phytopthora megakarya and P. palmivora, two closely related causual agents of cacao black pod achieved similar genome size and gene model numbers by different mechanisms.</title>
        <authorList>
            <person name="Ali S."/>
            <person name="Shao J."/>
            <person name="Larry D.J."/>
            <person name="Kronmiller B."/>
            <person name="Shen D."/>
            <person name="Strem M.D."/>
            <person name="Melnick R.L."/>
            <person name="Guiltinan M.J."/>
            <person name="Tyler B.M."/>
            <person name="Meinhardt L.W."/>
            <person name="Bailey B.A."/>
        </authorList>
    </citation>
    <scope>NUCLEOTIDE SEQUENCE [LARGE SCALE GENOMIC DNA]</scope>
    <source>
        <strain evidence="3">zdho120</strain>
    </source>
</reference>
<comment type="caution">
    <text evidence="2">The sequence shown here is derived from an EMBL/GenBank/DDBJ whole genome shotgun (WGS) entry which is preliminary data.</text>
</comment>
<keyword evidence="3" id="KW-1185">Reference proteome</keyword>
<feature type="region of interest" description="Disordered" evidence="1">
    <location>
        <begin position="40"/>
        <end position="65"/>
    </location>
</feature>